<accession>A0ABV5IBH4</accession>
<reference evidence="2 3" key="1">
    <citation type="submission" date="2024-09" db="EMBL/GenBank/DDBJ databases">
        <authorList>
            <person name="Sun Q."/>
            <person name="Mori K."/>
        </authorList>
    </citation>
    <scope>NUCLEOTIDE SEQUENCE [LARGE SCALE GENOMIC DNA]</scope>
    <source>
        <strain evidence="2 3">CCM 3426</strain>
    </source>
</reference>
<comment type="caution">
    <text evidence="2">The sequence shown here is derived from an EMBL/GenBank/DDBJ whole genome shotgun (WGS) entry which is preliminary data.</text>
</comment>
<evidence type="ECO:0000259" key="1">
    <source>
        <dbReference type="Pfam" id="PF04073"/>
    </source>
</evidence>
<protein>
    <submittedName>
        <fullName evidence="2">YbaK/EbsC family protein</fullName>
    </submittedName>
</protein>
<evidence type="ECO:0000313" key="2">
    <source>
        <dbReference type="EMBL" id="MFB9201893.1"/>
    </source>
</evidence>
<organism evidence="2 3">
    <name type="scientific">Nonomuraea spiralis</name>
    <dbReference type="NCBI Taxonomy" id="46182"/>
    <lineage>
        <taxon>Bacteria</taxon>
        <taxon>Bacillati</taxon>
        <taxon>Actinomycetota</taxon>
        <taxon>Actinomycetes</taxon>
        <taxon>Streptosporangiales</taxon>
        <taxon>Streptosporangiaceae</taxon>
        <taxon>Nonomuraea</taxon>
    </lineage>
</organism>
<proteinExistence type="predicted"/>
<gene>
    <name evidence="2" type="ORF">ACFFV7_11880</name>
</gene>
<dbReference type="EMBL" id="JBHMEI010000006">
    <property type="protein sequence ID" value="MFB9201893.1"/>
    <property type="molecule type" value="Genomic_DNA"/>
</dbReference>
<dbReference type="SUPFAM" id="SSF55826">
    <property type="entry name" value="YbaK/ProRS associated domain"/>
    <property type="match status" value="1"/>
</dbReference>
<dbReference type="RefSeq" id="WP_229823901.1">
    <property type="nucleotide sequence ID" value="NZ_BMRC01000004.1"/>
</dbReference>
<feature type="domain" description="YbaK/aminoacyl-tRNA synthetase-associated" evidence="1">
    <location>
        <begin position="40"/>
        <end position="159"/>
    </location>
</feature>
<dbReference type="InterPro" id="IPR036754">
    <property type="entry name" value="YbaK/aa-tRNA-synt-asso_dom_sf"/>
</dbReference>
<name>A0ABV5IBH4_9ACTN</name>
<dbReference type="Gene3D" id="3.90.960.10">
    <property type="entry name" value="YbaK/aminoacyl-tRNA synthetase-associated domain"/>
    <property type="match status" value="1"/>
</dbReference>
<sequence length="184" mass="19845">MEQGETEEDFMKDALAIHRWLLAHQVHHEIVRLPRPMTCAEELPETVSSTPGRCVVVTVFDVATRIGDEVVVAVVSTAAAPPQPGAVGGLLGVRQVRRAPAFLVNSATDYTDGLVCPLLLPESLPVLIDDRLVADDAPVFTATGERHTALFLRALDLLTLLRGKTVDLRAPRPRGTHGAVAARH</sequence>
<dbReference type="InterPro" id="IPR007214">
    <property type="entry name" value="YbaK/aa-tRNA-synth-assoc-dom"/>
</dbReference>
<keyword evidence="3" id="KW-1185">Reference proteome</keyword>
<evidence type="ECO:0000313" key="3">
    <source>
        <dbReference type="Proteomes" id="UP001589647"/>
    </source>
</evidence>
<dbReference type="Pfam" id="PF04073">
    <property type="entry name" value="tRNA_edit"/>
    <property type="match status" value="1"/>
</dbReference>
<dbReference type="Proteomes" id="UP001589647">
    <property type="component" value="Unassembled WGS sequence"/>
</dbReference>